<evidence type="ECO:0000256" key="4">
    <source>
        <dbReference type="ARBA" id="ARBA00023163"/>
    </source>
</evidence>
<dbReference type="PROSITE" id="PS50043">
    <property type="entry name" value="HTH_LUXR_2"/>
    <property type="match status" value="1"/>
</dbReference>
<comment type="caution">
    <text evidence="8">The sequence shown here is derived from an EMBL/GenBank/DDBJ whole genome shotgun (WGS) entry which is preliminary data.</text>
</comment>
<dbReference type="Proteomes" id="UP001519332">
    <property type="component" value="Unassembled WGS sequence"/>
</dbReference>
<dbReference type="RefSeq" id="WP_307855408.1">
    <property type="nucleotide sequence ID" value="NZ_JAGINW010000001.1"/>
</dbReference>
<dbReference type="PANTHER" id="PTHR43214:SF24">
    <property type="entry name" value="TRANSCRIPTIONAL REGULATORY PROTEIN NARL-RELATED"/>
    <property type="match status" value="1"/>
</dbReference>
<dbReference type="EMBL" id="JAGINW010000001">
    <property type="protein sequence ID" value="MBP2326905.1"/>
    <property type="molecule type" value="Genomic_DNA"/>
</dbReference>
<evidence type="ECO:0000256" key="1">
    <source>
        <dbReference type="ARBA" id="ARBA00022553"/>
    </source>
</evidence>
<keyword evidence="2" id="KW-0805">Transcription regulation</keyword>
<dbReference type="PRINTS" id="PR00038">
    <property type="entry name" value="HTHLUXR"/>
</dbReference>
<dbReference type="CDD" id="cd06170">
    <property type="entry name" value="LuxR_C_like"/>
    <property type="match status" value="1"/>
</dbReference>
<dbReference type="InterPro" id="IPR000792">
    <property type="entry name" value="Tscrpt_reg_LuxR_C"/>
</dbReference>
<accession>A0ABS4TR71</accession>
<keyword evidence="1 5" id="KW-0597">Phosphoprotein</keyword>
<dbReference type="InterPro" id="IPR058245">
    <property type="entry name" value="NreC/VraR/RcsB-like_REC"/>
</dbReference>
<dbReference type="SUPFAM" id="SSF46894">
    <property type="entry name" value="C-terminal effector domain of the bipartite response regulators"/>
    <property type="match status" value="1"/>
</dbReference>
<protein>
    <submittedName>
        <fullName evidence="8">DNA-binding NarL/FixJ family response regulator</fullName>
    </submittedName>
</protein>
<keyword evidence="3 8" id="KW-0238">DNA-binding</keyword>
<evidence type="ECO:0000313" key="8">
    <source>
        <dbReference type="EMBL" id="MBP2326905.1"/>
    </source>
</evidence>
<dbReference type="PROSITE" id="PS00622">
    <property type="entry name" value="HTH_LUXR_1"/>
    <property type="match status" value="1"/>
</dbReference>
<dbReference type="InterPro" id="IPR016032">
    <property type="entry name" value="Sig_transdc_resp-reg_C-effctor"/>
</dbReference>
<dbReference type="PANTHER" id="PTHR43214">
    <property type="entry name" value="TWO-COMPONENT RESPONSE REGULATOR"/>
    <property type="match status" value="1"/>
</dbReference>
<feature type="domain" description="Response regulatory" evidence="7">
    <location>
        <begin position="8"/>
        <end position="124"/>
    </location>
</feature>
<evidence type="ECO:0000259" key="7">
    <source>
        <dbReference type="PROSITE" id="PS50110"/>
    </source>
</evidence>
<dbReference type="CDD" id="cd17535">
    <property type="entry name" value="REC_NarL-like"/>
    <property type="match status" value="1"/>
</dbReference>
<feature type="modified residue" description="4-aspartylphosphate" evidence="5">
    <location>
        <position position="59"/>
    </location>
</feature>
<dbReference type="Gene3D" id="3.40.50.2300">
    <property type="match status" value="1"/>
</dbReference>
<evidence type="ECO:0000259" key="6">
    <source>
        <dbReference type="PROSITE" id="PS50043"/>
    </source>
</evidence>
<dbReference type="Pfam" id="PF00072">
    <property type="entry name" value="Response_reg"/>
    <property type="match status" value="1"/>
</dbReference>
<evidence type="ECO:0000256" key="5">
    <source>
        <dbReference type="PROSITE-ProRule" id="PRU00169"/>
    </source>
</evidence>
<sequence>MNESTRIRVLLADDEPLLRVGAALLLGQADDIEVVAEAADGAEAIEVVRRQPVDVALVDIRMPNMDGLAAAEEIGRIAPKVRVIMLTTFGDEANVARALRAGAAGFLLKDTEPARILHAVRAAKSGDAVLSNQVARQVINQYLAAGSAEADTGRVAQARRRLAVLTNRERDVLVTMGHGLANAEIGQHLGLASGTVKVHVSRILTKLGCANRVQAAILAHDAGLLRYESG</sequence>
<name>A0ABS4TR71_9PSEU</name>
<dbReference type="SMART" id="SM00448">
    <property type="entry name" value="REC"/>
    <property type="match status" value="1"/>
</dbReference>
<feature type="domain" description="HTH luxR-type" evidence="6">
    <location>
        <begin position="158"/>
        <end position="223"/>
    </location>
</feature>
<keyword evidence="4" id="KW-0804">Transcription</keyword>
<evidence type="ECO:0000256" key="2">
    <source>
        <dbReference type="ARBA" id="ARBA00023015"/>
    </source>
</evidence>
<dbReference type="InterPro" id="IPR011006">
    <property type="entry name" value="CheY-like_superfamily"/>
</dbReference>
<dbReference type="SMART" id="SM00421">
    <property type="entry name" value="HTH_LUXR"/>
    <property type="match status" value="1"/>
</dbReference>
<dbReference type="GO" id="GO:0003677">
    <property type="term" value="F:DNA binding"/>
    <property type="evidence" value="ECO:0007669"/>
    <property type="project" value="UniProtKB-KW"/>
</dbReference>
<reference evidence="8 9" key="1">
    <citation type="submission" date="2021-03" db="EMBL/GenBank/DDBJ databases">
        <title>Sequencing the genomes of 1000 actinobacteria strains.</title>
        <authorList>
            <person name="Klenk H.-P."/>
        </authorList>
    </citation>
    <scope>NUCLEOTIDE SEQUENCE [LARGE SCALE GENOMIC DNA]</scope>
    <source>
        <strain evidence="8 9">DSM 46670</strain>
    </source>
</reference>
<evidence type="ECO:0000313" key="9">
    <source>
        <dbReference type="Proteomes" id="UP001519332"/>
    </source>
</evidence>
<evidence type="ECO:0000256" key="3">
    <source>
        <dbReference type="ARBA" id="ARBA00023125"/>
    </source>
</evidence>
<keyword evidence="9" id="KW-1185">Reference proteome</keyword>
<organism evidence="8 9">
    <name type="scientific">Kibdelosporangium banguiense</name>
    <dbReference type="NCBI Taxonomy" id="1365924"/>
    <lineage>
        <taxon>Bacteria</taxon>
        <taxon>Bacillati</taxon>
        <taxon>Actinomycetota</taxon>
        <taxon>Actinomycetes</taxon>
        <taxon>Pseudonocardiales</taxon>
        <taxon>Pseudonocardiaceae</taxon>
        <taxon>Kibdelosporangium</taxon>
    </lineage>
</organism>
<dbReference type="PROSITE" id="PS50110">
    <property type="entry name" value="RESPONSE_REGULATORY"/>
    <property type="match status" value="1"/>
</dbReference>
<dbReference type="InterPro" id="IPR039420">
    <property type="entry name" value="WalR-like"/>
</dbReference>
<gene>
    <name evidence="8" type="ORF">JOF56_007290</name>
</gene>
<dbReference type="InterPro" id="IPR001789">
    <property type="entry name" value="Sig_transdc_resp-reg_receiver"/>
</dbReference>
<dbReference type="Pfam" id="PF00196">
    <property type="entry name" value="GerE"/>
    <property type="match status" value="1"/>
</dbReference>
<dbReference type="SUPFAM" id="SSF52172">
    <property type="entry name" value="CheY-like"/>
    <property type="match status" value="1"/>
</dbReference>
<proteinExistence type="predicted"/>